<evidence type="ECO:0000259" key="3">
    <source>
        <dbReference type="Pfam" id="PF13628"/>
    </source>
</evidence>
<dbReference type="InterPro" id="IPR025419">
    <property type="entry name" value="DUF4142"/>
</dbReference>
<keyword evidence="1" id="KW-0812">Transmembrane</keyword>
<evidence type="ECO:0000313" key="5">
    <source>
        <dbReference type="Proteomes" id="UP001321453"/>
    </source>
</evidence>
<accession>A0ABT7S7M1</accession>
<keyword evidence="2" id="KW-0732">Signal</keyword>
<evidence type="ECO:0000313" key="4">
    <source>
        <dbReference type="EMBL" id="MDM7831602.1"/>
    </source>
</evidence>
<feature type="signal peptide" evidence="2">
    <location>
        <begin position="1"/>
        <end position="27"/>
    </location>
</feature>
<feature type="domain" description="DUF4142" evidence="3">
    <location>
        <begin position="32"/>
        <end position="165"/>
    </location>
</feature>
<comment type="caution">
    <text evidence="4">The sequence shown here is derived from an EMBL/GenBank/DDBJ whole genome shotgun (WGS) entry which is preliminary data.</text>
</comment>
<keyword evidence="1" id="KW-0472">Membrane</keyword>
<dbReference type="Gene3D" id="1.20.1260.10">
    <property type="match status" value="1"/>
</dbReference>
<dbReference type="Proteomes" id="UP001321453">
    <property type="component" value="Unassembled WGS sequence"/>
</dbReference>
<dbReference type="PANTHER" id="PTHR38593:SF1">
    <property type="entry name" value="BLR2558 PROTEIN"/>
    <property type="match status" value="1"/>
</dbReference>
<feature type="transmembrane region" description="Helical" evidence="1">
    <location>
        <begin position="187"/>
        <end position="208"/>
    </location>
</feature>
<sequence>MRRLLRPLMLATTAVVGLLAVTAAAPAQPSAEDSAWLVEAHQRNLAEIASGAAAVELASAPAVRELGRMVEADHRTLDTDLQSVATELAVVLPSEPREDQRTSLAALRAIRTEEFDRAWVASQITAHRAALEAASARAASGGDPAVVALADAAAPVVQHHLRALEAAADAPDFQEGGETPDNGASTWPTAAVIAVVIVVVGVVAYVVARRTGRLRPRGRDGRA</sequence>
<reference evidence="4 5" key="1">
    <citation type="submission" date="2023-06" db="EMBL/GenBank/DDBJ databases">
        <title>Cellulomonas sp. MW9 Whole genome sequence.</title>
        <authorList>
            <person name="Park S."/>
        </authorList>
    </citation>
    <scope>NUCLEOTIDE SEQUENCE [LARGE SCALE GENOMIC DNA]</scope>
    <source>
        <strain evidence="4 5">MW9</strain>
    </source>
</reference>
<name>A0ABT7S7M1_9CELL</name>
<keyword evidence="1" id="KW-1133">Transmembrane helix</keyword>
<dbReference type="Pfam" id="PF13628">
    <property type="entry name" value="DUF4142"/>
    <property type="match status" value="1"/>
</dbReference>
<dbReference type="InterPro" id="IPR012347">
    <property type="entry name" value="Ferritin-like"/>
</dbReference>
<dbReference type="PANTHER" id="PTHR38593">
    <property type="entry name" value="BLR2558 PROTEIN"/>
    <property type="match status" value="1"/>
</dbReference>
<evidence type="ECO:0000256" key="2">
    <source>
        <dbReference type="SAM" id="SignalP"/>
    </source>
</evidence>
<feature type="chain" id="PRO_5046233989" evidence="2">
    <location>
        <begin position="28"/>
        <end position="223"/>
    </location>
</feature>
<protein>
    <submittedName>
        <fullName evidence="4">DUF4142 domain-containing protein</fullName>
    </submittedName>
</protein>
<dbReference type="RefSeq" id="WP_289446972.1">
    <property type="nucleotide sequence ID" value="NZ_JAUCGR010000002.1"/>
</dbReference>
<evidence type="ECO:0000256" key="1">
    <source>
        <dbReference type="SAM" id="Phobius"/>
    </source>
</evidence>
<organism evidence="4 5">
    <name type="scientific">Cellulomonas edaphi</name>
    <dbReference type="NCBI Taxonomy" id="3053468"/>
    <lineage>
        <taxon>Bacteria</taxon>
        <taxon>Bacillati</taxon>
        <taxon>Actinomycetota</taxon>
        <taxon>Actinomycetes</taxon>
        <taxon>Micrococcales</taxon>
        <taxon>Cellulomonadaceae</taxon>
        <taxon>Cellulomonas</taxon>
    </lineage>
</organism>
<gene>
    <name evidence="4" type="ORF">QRT05_09680</name>
</gene>
<proteinExistence type="predicted"/>
<keyword evidence="5" id="KW-1185">Reference proteome</keyword>
<dbReference type="EMBL" id="JAUCGR010000002">
    <property type="protein sequence ID" value="MDM7831602.1"/>
    <property type="molecule type" value="Genomic_DNA"/>
</dbReference>